<accession>A0A3D9KF78</accession>
<dbReference type="Proteomes" id="UP000256977">
    <property type="component" value="Unassembled WGS sequence"/>
</dbReference>
<evidence type="ECO:0000313" key="5">
    <source>
        <dbReference type="Proteomes" id="UP000256977"/>
    </source>
</evidence>
<organism evidence="4 5">
    <name type="scientific">Cohnella phaseoli</name>
    <dbReference type="NCBI Taxonomy" id="456490"/>
    <lineage>
        <taxon>Bacteria</taxon>
        <taxon>Bacillati</taxon>
        <taxon>Bacillota</taxon>
        <taxon>Bacilli</taxon>
        <taxon>Bacillales</taxon>
        <taxon>Paenibacillaceae</taxon>
        <taxon>Cohnella</taxon>
    </lineage>
</organism>
<gene>
    <name evidence="4" type="ORF">DFP98_105150</name>
</gene>
<evidence type="ECO:0000256" key="1">
    <source>
        <dbReference type="SAM" id="MobiDB-lite"/>
    </source>
</evidence>
<dbReference type="AlphaFoldDB" id="A0A3D9KF78"/>
<keyword evidence="5" id="KW-1185">Reference proteome</keyword>
<feature type="signal peptide" evidence="2">
    <location>
        <begin position="1"/>
        <end position="23"/>
    </location>
</feature>
<evidence type="ECO:0000313" key="4">
    <source>
        <dbReference type="EMBL" id="RED85145.1"/>
    </source>
</evidence>
<dbReference type="InterPro" id="IPR016047">
    <property type="entry name" value="M23ase_b-sheet_dom"/>
</dbReference>
<evidence type="ECO:0000259" key="3">
    <source>
        <dbReference type="Pfam" id="PF01551"/>
    </source>
</evidence>
<dbReference type="PANTHER" id="PTHR21666">
    <property type="entry name" value="PEPTIDASE-RELATED"/>
    <property type="match status" value="1"/>
</dbReference>
<protein>
    <submittedName>
        <fullName evidence="4">Peptidase M23-like protein</fullName>
    </submittedName>
</protein>
<dbReference type="InterPro" id="IPR011055">
    <property type="entry name" value="Dup_hybrid_motif"/>
</dbReference>
<dbReference type="CDD" id="cd12797">
    <property type="entry name" value="M23_peptidase"/>
    <property type="match status" value="1"/>
</dbReference>
<dbReference type="PROSITE" id="PS51257">
    <property type="entry name" value="PROKAR_LIPOPROTEIN"/>
    <property type="match status" value="1"/>
</dbReference>
<reference evidence="4 5" key="1">
    <citation type="submission" date="2018-07" db="EMBL/GenBank/DDBJ databases">
        <title>Genomic Encyclopedia of Type Strains, Phase III (KMG-III): the genomes of soil and plant-associated and newly described type strains.</title>
        <authorList>
            <person name="Whitman W."/>
        </authorList>
    </citation>
    <scope>NUCLEOTIDE SEQUENCE [LARGE SCALE GENOMIC DNA]</scope>
    <source>
        <strain evidence="4 5">CECT 7287</strain>
    </source>
</reference>
<dbReference type="GO" id="GO:0004222">
    <property type="term" value="F:metalloendopeptidase activity"/>
    <property type="evidence" value="ECO:0007669"/>
    <property type="project" value="TreeGrafter"/>
</dbReference>
<proteinExistence type="predicted"/>
<dbReference type="EMBL" id="QRDZ01000005">
    <property type="protein sequence ID" value="RED85145.1"/>
    <property type="molecule type" value="Genomic_DNA"/>
</dbReference>
<evidence type="ECO:0000256" key="2">
    <source>
        <dbReference type="SAM" id="SignalP"/>
    </source>
</evidence>
<feature type="domain" description="M23ase beta-sheet core" evidence="3">
    <location>
        <begin position="221"/>
        <end position="314"/>
    </location>
</feature>
<feature type="compositionally biased region" description="Low complexity" evidence="1">
    <location>
        <begin position="36"/>
        <end position="47"/>
    </location>
</feature>
<dbReference type="RefSeq" id="WP_246016461.1">
    <property type="nucleotide sequence ID" value="NZ_QRDZ01000005.1"/>
</dbReference>
<feature type="region of interest" description="Disordered" evidence="1">
    <location>
        <begin position="27"/>
        <end position="53"/>
    </location>
</feature>
<dbReference type="Gene3D" id="2.70.70.10">
    <property type="entry name" value="Glucose Permease (Domain IIA)"/>
    <property type="match status" value="1"/>
</dbReference>
<dbReference type="InterPro" id="IPR050570">
    <property type="entry name" value="Cell_wall_metabolism_enzyme"/>
</dbReference>
<sequence length="341" mass="37394">MLKRLAITIAGCALLLTACGGNGENGGKGSGNGQTPIPSSVAVPSPSGANGTGAVERLKPEQLAQALLEGQYGRVHAQMSEQFRSNVTEEQLQTVYEEIKGSAPEWKSAANMQLNEGRYLVWTNPDERLGLLATFDSEDTITGLQIMPLDIYPDTDKQFTKLAYGLPFEGEWYVFWGGRNVLVNYHYEYAGQRYAYDFIRTQDGFSYSGDPTKNESYYAFGQPILAPREGKVVHVVNDIADNVPVGKMNEEHPAGNVVVIDHDNGEFSFLAHLQMGSVKVKVGDRVAKGDTVGLCGNSGNSSEPHLHYQVSDKQDLFEGKSIRIRWDNELDPLQGTLLGEK</sequence>
<keyword evidence="2" id="KW-0732">Signal</keyword>
<name>A0A3D9KF78_9BACL</name>
<dbReference type="Pfam" id="PF01551">
    <property type="entry name" value="Peptidase_M23"/>
    <property type="match status" value="1"/>
</dbReference>
<comment type="caution">
    <text evidence="4">The sequence shown here is derived from an EMBL/GenBank/DDBJ whole genome shotgun (WGS) entry which is preliminary data.</text>
</comment>
<feature type="chain" id="PRO_5017752792" evidence="2">
    <location>
        <begin position="24"/>
        <end position="341"/>
    </location>
</feature>
<dbReference type="PANTHER" id="PTHR21666:SF270">
    <property type="entry name" value="MUREIN HYDROLASE ACTIVATOR ENVC"/>
    <property type="match status" value="1"/>
</dbReference>
<dbReference type="SUPFAM" id="SSF51261">
    <property type="entry name" value="Duplicated hybrid motif"/>
    <property type="match status" value="1"/>
</dbReference>